<gene>
    <name evidence="1" type="ORF">AGERDE_LOCUS13481</name>
</gene>
<accession>A0A9N9N4M1</accession>
<comment type="caution">
    <text evidence="1">The sequence shown here is derived from an EMBL/GenBank/DDBJ whole genome shotgun (WGS) entry which is preliminary data.</text>
</comment>
<keyword evidence="2" id="KW-1185">Reference proteome</keyword>
<dbReference type="OrthoDB" id="2448306at2759"/>
<dbReference type="Proteomes" id="UP000789831">
    <property type="component" value="Unassembled WGS sequence"/>
</dbReference>
<evidence type="ECO:0000313" key="2">
    <source>
        <dbReference type="Proteomes" id="UP000789831"/>
    </source>
</evidence>
<protein>
    <submittedName>
        <fullName evidence="1">2485_t:CDS:1</fullName>
    </submittedName>
</protein>
<proteinExistence type="predicted"/>
<dbReference type="EMBL" id="CAJVPL010017961">
    <property type="protein sequence ID" value="CAG8700460.1"/>
    <property type="molecule type" value="Genomic_DNA"/>
</dbReference>
<name>A0A9N9N4M1_9GLOM</name>
<organism evidence="1 2">
    <name type="scientific">Ambispora gerdemannii</name>
    <dbReference type="NCBI Taxonomy" id="144530"/>
    <lineage>
        <taxon>Eukaryota</taxon>
        <taxon>Fungi</taxon>
        <taxon>Fungi incertae sedis</taxon>
        <taxon>Mucoromycota</taxon>
        <taxon>Glomeromycotina</taxon>
        <taxon>Glomeromycetes</taxon>
        <taxon>Archaeosporales</taxon>
        <taxon>Ambisporaceae</taxon>
        <taxon>Ambispora</taxon>
    </lineage>
</organism>
<dbReference type="AlphaFoldDB" id="A0A9N9N4M1"/>
<reference evidence="1" key="1">
    <citation type="submission" date="2021-06" db="EMBL/GenBank/DDBJ databases">
        <authorList>
            <person name="Kallberg Y."/>
            <person name="Tangrot J."/>
            <person name="Rosling A."/>
        </authorList>
    </citation>
    <scope>NUCLEOTIDE SEQUENCE</scope>
    <source>
        <strain evidence="1">MT106</strain>
    </source>
</reference>
<feature type="non-terminal residue" evidence="1">
    <location>
        <position position="1"/>
    </location>
</feature>
<evidence type="ECO:0000313" key="1">
    <source>
        <dbReference type="EMBL" id="CAG8700460.1"/>
    </source>
</evidence>
<sequence>IKEEGRNLIRDMFATDKLSLETNQLEQLINSFNEAIKGGQSTVNSQNPGFEQKFNRKFWMLLEMPATLATEDVVSVRSDPTRKFSK</sequence>
<feature type="non-terminal residue" evidence="1">
    <location>
        <position position="86"/>
    </location>
</feature>